<feature type="transmembrane region" description="Helical" evidence="6">
    <location>
        <begin position="270"/>
        <end position="294"/>
    </location>
</feature>
<dbReference type="RefSeq" id="WP_188746851.1">
    <property type="nucleotide sequence ID" value="NZ_BMIJ01000003.1"/>
</dbReference>
<evidence type="ECO:0000313" key="7">
    <source>
        <dbReference type="EMBL" id="GGB89618.1"/>
    </source>
</evidence>
<feature type="transmembrane region" description="Helical" evidence="6">
    <location>
        <begin position="59"/>
        <end position="77"/>
    </location>
</feature>
<evidence type="ECO:0000256" key="4">
    <source>
        <dbReference type="ARBA" id="ARBA00022989"/>
    </source>
</evidence>
<keyword evidence="3 6" id="KW-0812">Transmembrane</keyword>
<dbReference type="Proteomes" id="UP000629025">
    <property type="component" value="Unassembled WGS sequence"/>
</dbReference>
<comment type="similarity">
    <text evidence="2">Belongs to the autoinducer-2 exporter (AI-2E) (TC 2.A.86) family.</text>
</comment>
<feature type="transmembrane region" description="Helical" evidence="6">
    <location>
        <begin position="210"/>
        <end position="238"/>
    </location>
</feature>
<dbReference type="PANTHER" id="PTHR21716">
    <property type="entry name" value="TRANSMEMBRANE PROTEIN"/>
    <property type="match status" value="1"/>
</dbReference>
<keyword evidence="5 6" id="KW-0472">Membrane</keyword>
<organism evidence="7 8">
    <name type="scientific">Marinobacterium zhoushanense</name>
    <dbReference type="NCBI Taxonomy" id="1679163"/>
    <lineage>
        <taxon>Bacteria</taxon>
        <taxon>Pseudomonadati</taxon>
        <taxon>Pseudomonadota</taxon>
        <taxon>Gammaproteobacteria</taxon>
        <taxon>Oceanospirillales</taxon>
        <taxon>Oceanospirillaceae</taxon>
        <taxon>Marinobacterium</taxon>
    </lineage>
</organism>
<feature type="transmembrane region" description="Helical" evidence="6">
    <location>
        <begin position="6"/>
        <end position="39"/>
    </location>
</feature>
<protein>
    <submittedName>
        <fullName evidence="7">AI-2E family transporter</fullName>
    </submittedName>
</protein>
<evidence type="ECO:0000256" key="5">
    <source>
        <dbReference type="ARBA" id="ARBA00023136"/>
    </source>
</evidence>
<evidence type="ECO:0000256" key="2">
    <source>
        <dbReference type="ARBA" id="ARBA00009773"/>
    </source>
</evidence>
<dbReference type="PROSITE" id="PS51257">
    <property type="entry name" value="PROKAR_LIPOPROTEIN"/>
    <property type="match status" value="1"/>
</dbReference>
<evidence type="ECO:0000313" key="8">
    <source>
        <dbReference type="Proteomes" id="UP000629025"/>
    </source>
</evidence>
<keyword evidence="8" id="KW-1185">Reference proteome</keyword>
<accession>A0ABQ1K818</accession>
<reference evidence="8" key="1">
    <citation type="journal article" date="2019" name="Int. J. Syst. Evol. Microbiol.">
        <title>The Global Catalogue of Microorganisms (GCM) 10K type strain sequencing project: providing services to taxonomists for standard genome sequencing and annotation.</title>
        <authorList>
            <consortium name="The Broad Institute Genomics Platform"/>
            <consortium name="The Broad Institute Genome Sequencing Center for Infectious Disease"/>
            <person name="Wu L."/>
            <person name="Ma J."/>
        </authorList>
    </citation>
    <scope>NUCLEOTIDE SEQUENCE [LARGE SCALE GENOMIC DNA]</scope>
    <source>
        <strain evidence="8">CGMCC 1.15341</strain>
    </source>
</reference>
<evidence type="ECO:0000256" key="3">
    <source>
        <dbReference type="ARBA" id="ARBA00022692"/>
    </source>
</evidence>
<feature type="transmembrane region" description="Helical" evidence="6">
    <location>
        <begin position="244"/>
        <end position="263"/>
    </location>
</feature>
<proteinExistence type="inferred from homology"/>
<feature type="transmembrane region" description="Helical" evidence="6">
    <location>
        <begin position="149"/>
        <end position="169"/>
    </location>
</feature>
<comment type="subcellular location">
    <subcellularLocation>
        <location evidence="1">Membrane</location>
        <topology evidence="1">Multi-pass membrane protein</topology>
    </subcellularLocation>
</comment>
<dbReference type="Pfam" id="PF01594">
    <property type="entry name" value="AI-2E_transport"/>
    <property type="match status" value="1"/>
</dbReference>
<comment type="caution">
    <text evidence="7">The sequence shown here is derived from an EMBL/GenBank/DDBJ whole genome shotgun (WGS) entry which is preliminary data.</text>
</comment>
<evidence type="ECO:0000256" key="1">
    <source>
        <dbReference type="ARBA" id="ARBA00004141"/>
    </source>
</evidence>
<gene>
    <name evidence="7" type="ORF">GCM10011352_14530</name>
</gene>
<sequence>MSESQRWFLLITLVVACGLVYLLAPILSPFLIGALLAYLTDPIADRLEAKKLSRTQSVVLVFIVLTLLLVLAVLLLIPQLTEQIQTMVRQVPAVIEVLHGRLLPWIEQNTGLSIDRPDLESVRQLFAQYWQQTGSVAAKLMGGITRSGLALAGWVANLVLIPVVTFYLLRDWDVMMANIQHLLPRNLEPKVTLWARECDEVLGAFVKGQLLVMLALGVVYATGLWIVGLDLALLIGMLAGLASIVPYMGFIIGILVAGVAAYVQFQEPTILAWVGLVFAIGQMLEGMVLTPLLVGDRIGLHPVAVIFAIMAGGQLFGFVGILLALPVAAVIMVLLRHLHDGYKKSRLYSTDEPEQTGEVE</sequence>
<dbReference type="InterPro" id="IPR002549">
    <property type="entry name" value="AI-2E-like"/>
</dbReference>
<name>A0ABQ1K818_9GAMM</name>
<dbReference type="EMBL" id="BMIJ01000003">
    <property type="protein sequence ID" value="GGB89618.1"/>
    <property type="molecule type" value="Genomic_DNA"/>
</dbReference>
<evidence type="ECO:0000256" key="6">
    <source>
        <dbReference type="SAM" id="Phobius"/>
    </source>
</evidence>
<keyword evidence="4 6" id="KW-1133">Transmembrane helix</keyword>
<feature type="transmembrane region" description="Helical" evidence="6">
    <location>
        <begin position="306"/>
        <end position="335"/>
    </location>
</feature>
<dbReference type="PANTHER" id="PTHR21716:SF64">
    <property type="entry name" value="AI-2 TRANSPORT PROTEIN TQSA"/>
    <property type="match status" value="1"/>
</dbReference>